<evidence type="ECO:0000313" key="1">
    <source>
        <dbReference type="EMBL" id="KAK3877273.1"/>
    </source>
</evidence>
<keyword evidence="2" id="KW-1185">Reference proteome</keyword>
<reference evidence="1" key="1">
    <citation type="submission" date="2023-10" db="EMBL/GenBank/DDBJ databases">
        <title>Genome assemblies of two species of porcelain crab, Petrolisthes cinctipes and Petrolisthes manimaculis (Anomura: Porcellanidae).</title>
        <authorList>
            <person name="Angst P."/>
        </authorList>
    </citation>
    <scope>NUCLEOTIDE SEQUENCE</scope>
    <source>
        <strain evidence="1">PB745_01</strain>
        <tissue evidence="1">Gill</tissue>
    </source>
</reference>
<sequence length="103" mass="11761">MDKIDHNPTATTATISFHGTSASVFQHPTKEDKGEERGQLKFGEEKVKIVPELPDSFTNVRPPCLPRRIPNYDSGTYYYYGTRKPVSKYFHGSKFGFYIVKNV</sequence>
<evidence type="ECO:0000313" key="2">
    <source>
        <dbReference type="Proteomes" id="UP001286313"/>
    </source>
</evidence>
<dbReference type="PANTHER" id="PTHR47018">
    <property type="entry name" value="CXC DOMAIN-CONTAINING PROTEIN-RELATED"/>
    <property type="match status" value="1"/>
</dbReference>
<gene>
    <name evidence="1" type="ORF">Pcinc_018008</name>
</gene>
<proteinExistence type="predicted"/>
<dbReference type="Proteomes" id="UP001286313">
    <property type="component" value="Unassembled WGS sequence"/>
</dbReference>
<organism evidence="1 2">
    <name type="scientific">Petrolisthes cinctipes</name>
    <name type="common">Flat porcelain crab</name>
    <dbReference type="NCBI Taxonomy" id="88211"/>
    <lineage>
        <taxon>Eukaryota</taxon>
        <taxon>Metazoa</taxon>
        <taxon>Ecdysozoa</taxon>
        <taxon>Arthropoda</taxon>
        <taxon>Crustacea</taxon>
        <taxon>Multicrustacea</taxon>
        <taxon>Malacostraca</taxon>
        <taxon>Eumalacostraca</taxon>
        <taxon>Eucarida</taxon>
        <taxon>Decapoda</taxon>
        <taxon>Pleocyemata</taxon>
        <taxon>Anomura</taxon>
        <taxon>Galatheoidea</taxon>
        <taxon>Porcellanidae</taxon>
        <taxon>Petrolisthes</taxon>
    </lineage>
</organism>
<name>A0AAE1FN26_PETCI</name>
<comment type="caution">
    <text evidence="1">The sequence shown here is derived from an EMBL/GenBank/DDBJ whole genome shotgun (WGS) entry which is preliminary data.</text>
</comment>
<dbReference type="EMBL" id="JAWQEG010001701">
    <property type="protein sequence ID" value="KAK3877273.1"/>
    <property type="molecule type" value="Genomic_DNA"/>
</dbReference>
<protein>
    <submittedName>
        <fullName evidence="1">Uncharacterized protein</fullName>
    </submittedName>
</protein>
<dbReference type="AlphaFoldDB" id="A0AAE1FN26"/>
<dbReference type="PANTHER" id="PTHR47018:SF1">
    <property type="entry name" value="TESMIN_TSO1-LIKE CXC DOMAIN-CONTAINING PROTEIN"/>
    <property type="match status" value="1"/>
</dbReference>
<accession>A0AAE1FN26</accession>